<dbReference type="SMART" id="SM00129">
    <property type="entry name" value="KISc"/>
    <property type="match status" value="1"/>
</dbReference>
<dbReference type="PRINTS" id="PR00380">
    <property type="entry name" value="KINESINHEAVY"/>
</dbReference>
<dbReference type="PROSITE" id="PS50067">
    <property type="entry name" value="KINESIN_MOTOR_2"/>
    <property type="match status" value="1"/>
</dbReference>
<keyword evidence="1" id="KW-0067">ATP-binding</keyword>
<accession>A0A7S2CM31</accession>
<dbReference type="Pfam" id="PF00225">
    <property type="entry name" value="Kinesin"/>
    <property type="match status" value="2"/>
</dbReference>
<proteinExistence type="inferred from homology"/>
<keyword evidence="1" id="KW-0505">Motor protein</keyword>
<sequence>MATASGQPPATAVQVHVRIKPSSTEAVFPSDEGVVVEHVIRGVEEVTTHDGFASIVASNCEQEDAFGAIAAPLLDRLREGYSCTLLAYGQTGSGKTHTIFGPPGVLTEAALLDSADGVPAEWGLFPRIALELLAAGTGTLHCSAIEVYQEKAYDLLQDRVQLAVGTQKAGRKTAGTKDKGNDAVHKSTCKCRDCYLAKEREAKARKEALEAGRPPPKPGTRVPAAGAAPAAEVSFATIGERHMPLSSPADVATLSRTIELTRTAVGHLLNARSSRSHCLVHLHVDEQIGSTLRKRHLLFADLAGSERILKTGAEGDAAKQAVAINTSLSALGKCVRALAARADYVPYRESTLTQLLRSSLSGKACLSAVVTVASDAAYVEESKCSLEYGQRMGAVRTRASVVQSTSAESELQLVHRKLSKARPELAEMEANGYAEKFGKAAIPGEVQSFKDNRAHLNALVAVIAKDKVVLAEMQGRGQGSGRPAQEVKHRLHEAQMEAKEVGELVASQLSIPGFLIAPRAVYTRKLAEVRALEERLQQLSDAASGGRSTPSNDISLPESDGTSALPQQENRGRRVLDDGTATVTLS</sequence>
<feature type="domain" description="Kinesin motor" evidence="3">
    <location>
        <begin position="12"/>
        <end position="395"/>
    </location>
</feature>
<dbReference type="GO" id="GO:0005524">
    <property type="term" value="F:ATP binding"/>
    <property type="evidence" value="ECO:0007669"/>
    <property type="project" value="UniProtKB-UniRule"/>
</dbReference>
<dbReference type="GO" id="GO:0007018">
    <property type="term" value="P:microtubule-based movement"/>
    <property type="evidence" value="ECO:0007669"/>
    <property type="project" value="InterPro"/>
</dbReference>
<dbReference type="PANTHER" id="PTHR24115:SF1004">
    <property type="entry name" value="KINESIN-LIKE PROTEIN KIF15"/>
    <property type="match status" value="1"/>
</dbReference>
<dbReference type="GO" id="GO:0005874">
    <property type="term" value="C:microtubule"/>
    <property type="evidence" value="ECO:0007669"/>
    <property type="project" value="TreeGrafter"/>
</dbReference>
<dbReference type="SUPFAM" id="SSF52540">
    <property type="entry name" value="P-loop containing nucleoside triphosphate hydrolases"/>
    <property type="match status" value="1"/>
</dbReference>
<dbReference type="AlphaFoldDB" id="A0A7S2CM31"/>
<evidence type="ECO:0000259" key="3">
    <source>
        <dbReference type="PROSITE" id="PS50067"/>
    </source>
</evidence>
<dbReference type="InterPro" id="IPR027417">
    <property type="entry name" value="P-loop_NTPase"/>
</dbReference>
<dbReference type="InterPro" id="IPR027640">
    <property type="entry name" value="Kinesin-like_fam"/>
</dbReference>
<evidence type="ECO:0000313" key="4">
    <source>
        <dbReference type="EMBL" id="CAD9429908.1"/>
    </source>
</evidence>
<dbReference type="GO" id="GO:0016887">
    <property type="term" value="F:ATP hydrolysis activity"/>
    <property type="evidence" value="ECO:0007669"/>
    <property type="project" value="TreeGrafter"/>
</dbReference>
<reference evidence="4" key="1">
    <citation type="submission" date="2021-01" db="EMBL/GenBank/DDBJ databases">
        <authorList>
            <person name="Corre E."/>
            <person name="Pelletier E."/>
            <person name="Niang G."/>
            <person name="Scheremetjew M."/>
            <person name="Finn R."/>
            <person name="Kale V."/>
            <person name="Holt S."/>
            <person name="Cochrane G."/>
            <person name="Meng A."/>
            <person name="Brown T."/>
            <person name="Cohen L."/>
        </authorList>
    </citation>
    <scope>NUCLEOTIDE SEQUENCE</scope>
    <source>
        <strain evidence="4">UTEX LB 985</strain>
    </source>
</reference>
<organism evidence="4">
    <name type="scientific">Haptolina brevifila</name>
    <dbReference type="NCBI Taxonomy" id="156173"/>
    <lineage>
        <taxon>Eukaryota</taxon>
        <taxon>Haptista</taxon>
        <taxon>Haptophyta</taxon>
        <taxon>Prymnesiophyceae</taxon>
        <taxon>Prymnesiales</taxon>
        <taxon>Prymnesiaceae</taxon>
        <taxon>Haptolina</taxon>
    </lineage>
</organism>
<dbReference type="InterPro" id="IPR036961">
    <property type="entry name" value="Kinesin_motor_dom_sf"/>
</dbReference>
<name>A0A7S2CM31_9EUKA</name>
<dbReference type="InterPro" id="IPR001752">
    <property type="entry name" value="Kinesin_motor_dom"/>
</dbReference>
<dbReference type="PANTHER" id="PTHR24115">
    <property type="entry name" value="KINESIN-RELATED"/>
    <property type="match status" value="1"/>
</dbReference>
<feature type="binding site" evidence="1">
    <location>
        <begin position="89"/>
        <end position="96"/>
    </location>
    <ligand>
        <name>ATP</name>
        <dbReference type="ChEBI" id="CHEBI:30616"/>
    </ligand>
</feature>
<feature type="region of interest" description="Disordered" evidence="2">
    <location>
        <begin position="205"/>
        <end position="226"/>
    </location>
</feature>
<dbReference type="Gene3D" id="3.40.850.10">
    <property type="entry name" value="Kinesin motor domain"/>
    <property type="match status" value="1"/>
</dbReference>
<dbReference type="GO" id="GO:0003777">
    <property type="term" value="F:microtubule motor activity"/>
    <property type="evidence" value="ECO:0007669"/>
    <property type="project" value="InterPro"/>
</dbReference>
<keyword evidence="1" id="KW-0547">Nucleotide-binding</keyword>
<feature type="compositionally biased region" description="Polar residues" evidence="2">
    <location>
        <begin position="540"/>
        <end position="569"/>
    </location>
</feature>
<protein>
    <recommendedName>
        <fullName evidence="3">Kinesin motor domain-containing protein</fullName>
    </recommendedName>
</protein>
<dbReference type="GO" id="GO:0005871">
    <property type="term" value="C:kinesin complex"/>
    <property type="evidence" value="ECO:0007669"/>
    <property type="project" value="TreeGrafter"/>
</dbReference>
<dbReference type="EMBL" id="HBGU01018481">
    <property type="protein sequence ID" value="CAD9429908.1"/>
    <property type="molecule type" value="Transcribed_RNA"/>
</dbReference>
<feature type="region of interest" description="Disordered" evidence="2">
    <location>
        <begin position="540"/>
        <end position="586"/>
    </location>
</feature>
<evidence type="ECO:0000256" key="2">
    <source>
        <dbReference type="SAM" id="MobiDB-lite"/>
    </source>
</evidence>
<gene>
    <name evidence="4" type="ORF">CBRE1094_LOCUS10038</name>
</gene>
<dbReference type="GO" id="GO:0008017">
    <property type="term" value="F:microtubule binding"/>
    <property type="evidence" value="ECO:0007669"/>
    <property type="project" value="InterPro"/>
</dbReference>
<evidence type="ECO:0000256" key="1">
    <source>
        <dbReference type="PROSITE-ProRule" id="PRU00283"/>
    </source>
</evidence>
<comment type="similarity">
    <text evidence="1">Belongs to the TRAFAC class myosin-kinesin ATPase superfamily. Kinesin family.</text>
</comment>